<evidence type="ECO:0000313" key="8">
    <source>
        <dbReference type="EMBL" id="VAW06655.1"/>
    </source>
</evidence>
<organism evidence="8">
    <name type="scientific">hydrothermal vent metagenome</name>
    <dbReference type="NCBI Taxonomy" id="652676"/>
    <lineage>
        <taxon>unclassified sequences</taxon>
        <taxon>metagenomes</taxon>
        <taxon>ecological metagenomes</taxon>
    </lineage>
</organism>
<dbReference type="Gene3D" id="1.10.10.10">
    <property type="entry name" value="Winged helix-like DNA-binding domain superfamily/Winged helix DNA-binding domain"/>
    <property type="match status" value="1"/>
</dbReference>
<dbReference type="GO" id="GO:0016987">
    <property type="term" value="F:sigma factor activity"/>
    <property type="evidence" value="ECO:0007669"/>
    <property type="project" value="UniProtKB-KW"/>
</dbReference>
<dbReference type="InterPro" id="IPR014284">
    <property type="entry name" value="RNA_pol_sigma-70_dom"/>
</dbReference>
<feature type="domain" description="RNA polymerase sigma-70 region 2" evidence="6">
    <location>
        <begin position="44"/>
        <end position="110"/>
    </location>
</feature>
<dbReference type="NCBIfam" id="TIGR02937">
    <property type="entry name" value="sigma70-ECF"/>
    <property type="match status" value="1"/>
</dbReference>
<feature type="region of interest" description="Disordered" evidence="5">
    <location>
        <begin position="1"/>
        <end position="29"/>
    </location>
</feature>
<dbReference type="InterPro" id="IPR007627">
    <property type="entry name" value="RNA_pol_sigma70_r2"/>
</dbReference>
<feature type="domain" description="RNA polymerase sigma factor 70 region 4 type 2" evidence="7">
    <location>
        <begin position="142"/>
        <end position="193"/>
    </location>
</feature>
<accession>A0A3B0SLH3</accession>
<name>A0A3B0SLH3_9ZZZZ</name>
<comment type="similarity">
    <text evidence="1">Belongs to the sigma-70 factor family. ECF subfamily.</text>
</comment>
<protein>
    <recommendedName>
        <fullName evidence="9">RNA polymerase ECF-type sigma factor</fullName>
    </recommendedName>
</protein>
<dbReference type="SUPFAM" id="SSF88659">
    <property type="entry name" value="Sigma3 and sigma4 domains of RNA polymerase sigma factors"/>
    <property type="match status" value="1"/>
</dbReference>
<dbReference type="InterPro" id="IPR013324">
    <property type="entry name" value="RNA_pol_sigma_r3/r4-like"/>
</dbReference>
<sequence>MGGTTVSHLSISGDDPTIDADRVPVSAGRDPVSDEKAVRRFEELYRAHYRRIVDFARRRTGSVEAAEDVASATFLVAWRRIDDLVGADEPLAWLYRVAYLTLLSHRRGVERTRRLANKTAAEYSNPVSIVESTIEARDRLTAVSAAAETLSTKDREIVWLIGWEDCTHEEIAEILGLSRVLVRTRLSRARTRLQTAYDKRLGRPRSRDSHHD</sequence>
<dbReference type="PANTHER" id="PTHR43133:SF51">
    <property type="entry name" value="RNA POLYMERASE SIGMA FACTOR"/>
    <property type="match status" value="1"/>
</dbReference>
<dbReference type="Pfam" id="PF08281">
    <property type="entry name" value="Sigma70_r4_2"/>
    <property type="match status" value="1"/>
</dbReference>
<evidence type="ECO:0000259" key="6">
    <source>
        <dbReference type="Pfam" id="PF04542"/>
    </source>
</evidence>
<dbReference type="InterPro" id="IPR036388">
    <property type="entry name" value="WH-like_DNA-bd_sf"/>
</dbReference>
<gene>
    <name evidence="8" type="ORF">MNBD_ACTINO02-1322</name>
</gene>
<keyword evidence="2" id="KW-0805">Transcription regulation</keyword>
<evidence type="ECO:0000256" key="1">
    <source>
        <dbReference type="ARBA" id="ARBA00010641"/>
    </source>
</evidence>
<evidence type="ECO:0000256" key="3">
    <source>
        <dbReference type="ARBA" id="ARBA00023082"/>
    </source>
</evidence>
<evidence type="ECO:0000256" key="4">
    <source>
        <dbReference type="ARBA" id="ARBA00023163"/>
    </source>
</evidence>
<keyword evidence="3" id="KW-0731">Sigma factor</keyword>
<evidence type="ECO:0008006" key="9">
    <source>
        <dbReference type="Google" id="ProtNLM"/>
    </source>
</evidence>
<dbReference type="EMBL" id="UOEK01000363">
    <property type="protein sequence ID" value="VAW06655.1"/>
    <property type="molecule type" value="Genomic_DNA"/>
</dbReference>
<dbReference type="InterPro" id="IPR013249">
    <property type="entry name" value="RNA_pol_sigma70_r4_t2"/>
</dbReference>
<dbReference type="Gene3D" id="1.10.1740.10">
    <property type="match status" value="1"/>
</dbReference>
<evidence type="ECO:0000256" key="2">
    <source>
        <dbReference type="ARBA" id="ARBA00023015"/>
    </source>
</evidence>
<dbReference type="AlphaFoldDB" id="A0A3B0SLH3"/>
<reference evidence="8" key="1">
    <citation type="submission" date="2018-06" db="EMBL/GenBank/DDBJ databases">
        <authorList>
            <person name="Zhirakovskaya E."/>
        </authorList>
    </citation>
    <scope>NUCLEOTIDE SEQUENCE</scope>
</reference>
<evidence type="ECO:0000259" key="7">
    <source>
        <dbReference type="Pfam" id="PF08281"/>
    </source>
</evidence>
<dbReference type="InterPro" id="IPR039425">
    <property type="entry name" value="RNA_pol_sigma-70-like"/>
</dbReference>
<dbReference type="GO" id="GO:0003677">
    <property type="term" value="F:DNA binding"/>
    <property type="evidence" value="ECO:0007669"/>
    <property type="project" value="InterPro"/>
</dbReference>
<evidence type="ECO:0000256" key="5">
    <source>
        <dbReference type="SAM" id="MobiDB-lite"/>
    </source>
</evidence>
<dbReference type="CDD" id="cd06171">
    <property type="entry name" value="Sigma70_r4"/>
    <property type="match status" value="1"/>
</dbReference>
<dbReference type="InterPro" id="IPR013325">
    <property type="entry name" value="RNA_pol_sigma_r2"/>
</dbReference>
<dbReference type="GO" id="GO:0006352">
    <property type="term" value="P:DNA-templated transcription initiation"/>
    <property type="evidence" value="ECO:0007669"/>
    <property type="project" value="InterPro"/>
</dbReference>
<dbReference type="SUPFAM" id="SSF88946">
    <property type="entry name" value="Sigma2 domain of RNA polymerase sigma factors"/>
    <property type="match status" value="1"/>
</dbReference>
<keyword evidence="4" id="KW-0804">Transcription</keyword>
<dbReference type="PANTHER" id="PTHR43133">
    <property type="entry name" value="RNA POLYMERASE ECF-TYPE SIGMA FACTO"/>
    <property type="match status" value="1"/>
</dbReference>
<dbReference type="Pfam" id="PF04542">
    <property type="entry name" value="Sigma70_r2"/>
    <property type="match status" value="1"/>
</dbReference>
<proteinExistence type="inferred from homology"/>
<feature type="compositionally biased region" description="Polar residues" evidence="5">
    <location>
        <begin position="1"/>
        <end position="10"/>
    </location>
</feature>